<name>A0A8J7M9L6_9RHOB</name>
<keyword evidence="1" id="KW-1133">Transmembrane helix</keyword>
<dbReference type="EMBL" id="JAEHHL010000012">
    <property type="protein sequence ID" value="MBK0400881.1"/>
    <property type="molecule type" value="Genomic_DNA"/>
</dbReference>
<dbReference type="AlphaFoldDB" id="A0A8J7M9L6"/>
<reference evidence="2" key="1">
    <citation type="submission" date="2020-12" db="EMBL/GenBank/DDBJ databases">
        <title>Bacterial taxonomy.</title>
        <authorList>
            <person name="Pan X."/>
        </authorList>
    </citation>
    <scope>NUCLEOTIDE SEQUENCE</scope>
    <source>
        <strain evidence="2">M0105</strain>
    </source>
</reference>
<accession>A0A8J7M9L6</accession>
<feature type="transmembrane region" description="Helical" evidence="1">
    <location>
        <begin position="58"/>
        <end position="76"/>
    </location>
</feature>
<keyword evidence="1" id="KW-0812">Transmembrane</keyword>
<protein>
    <submittedName>
        <fullName evidence="2">Uncharacterized protein</fullName>
    </submittedName>
</protein>
<gene>
    <name evidence="2" type="ORF">H0I76_16900</name>
</gene>
<dbReference type="RefSeq" id="WP_200612649.1">
    <property type="nucleotide sequence ID" value="NZ_JAEHHL010000012.1"/>
</dbReference>
<evidence type="ECO:0000313" key="2">
    <source>
        <dbReference type="EMBL" id="MBK0400881.1"/>
    </source>
</evidence>
<dbReference type="Proteomes" id="UP000655420">
    <property type="component" value="Unassembled WGS sequence"/>
</dbReference>
<evidence type="ECO:0000313" key="3">
    <source>
        <dbReference type="Proteomes" id="UP000655420"/>
    </source>
</evidence>
<organism evidence="2 3">
    <name type="scientific">Thermohalobaculum xanthum</name>
    <dbReference type="NCBI Taxonomy" id="2753746"/>
    <lineage>
        <taxon>Bacteria</taxon>
        <taxon>Pseudomonadati</taxon>
        <taxon>Pseudomonadota</taxon>
        <taxon>Alphaproteobacteria</taxon>
        <taxon>Rhodobacterales</taxon>
        <taxon>Paracoccaceae</taxon>
        <taxon>Thermohalobaculum</taxon>
    </lineage>
</organism>
<proteinExistence type="predicted"/>
<comment type="caution">
    <text evidence="2">The sequence shown here is derived from an EMBL/GenBank/DDBJ whole genome shotgun (WGS) entry which is preliminary data.</text>
</comment>
<feature type="transmembrane region" description="Helical" evidence="1">
    <location>
        <begin position="161"/>
        <end position="184"/>
    </location>
</feature>
<keyword evidence="3" id="KW-1185">Reference proteome</keyword>
<sequence length="214" mass="23957">MSLNRSSIGYLIVGVLIAALAGRTAGWVSDKALDIVFLFSFAWFAYSALLMRIGTASAIMVSLSLFVSLLVLRHSFPSLRYMPYLMIAPVNFALSVLFARGLMPGRRPVLLTLIDIIGMAPVVDTKFQRFVARQCLLWSVMAFGTALLALAGIFFETVRPAISLALEVLIGAQVIWFALSHYYASRRYHRPETWWTTLKTMVRPDVWSRLGKMS</sequence>
<evidence type="ECO:0000256" key="1">
    <source>
        <dbReference type="SAM" id="Phobius"/>
    </source>
</evidence>
<feature type="transmembrane region" description="Helical" evidence="1">
    <location>
        <begin position="7"/>
        <end position="26"/>
    </location>
</feature>
<feature type="transmembrane region" description="Helical" evidence="1">
    <location>
        <begin position="135"/>
        <end position="155"/>
    </location>
</feature>
<keyword evidence="1" id="KW-0472">Membrane</keyword>